<accession>A0A7R9AZU1</accession>
<sequence>MHVYSFPSFSHVTQNASAPRNLDFVIPIAGDGAPWQQELAHATVDDNLVPSFGCNQPGAGIWVPRQLGTSVKTVCLPPLGPSTRKSEAPSASRSTVRLSTVLWDKDLRSRSVATSRTIPRKKSLSPWVRSWSLLVERLGAGAHWGRRILDSINSDSMLIELGGRESLGSTLRQTYFLMSLREDLLLEDVPGCSLLVQAPSTSWVRNTLLLLHRAKSWRRHLLEFERLYETTQSSGKVGAKEIRRHTVPTLGAELSGRDTHSRYKNITLLPCYLVLMAITSIGLSCESSSKEDNKNKCHHSDSEKTQKQGHSKETGDHQKHKDTDPSALYEYYYRPTPLLHKQACYYPNLVSYIPRRSSSWYQEPQYFQKYVWKEGEQGFKGVGDEFFRSQPCEMEQGVGVLQAPRLILREGIKPRSTQIRAGGARKSNFQKDFNSCSLLQCDIFGFSHLYFTEVSLKLREDRTPDHFRLSPPHYLP</sequence>
<dbReference type="EMBL" id="OC003399">
    <property type="protein sequence ID" value="CAD7263250.1"/>
    <property type="molecule type" value="Genomic_DNA"/>
</dbReference>
<gene>
    <name evidence="2" type="ORF">TSIB3V08_LOCUS7336</name>
</gene>
<reference evidence="2" key="1">
    <citation type="submission" date="2020-11" db="EMBL/GenBank/DDBJ databases">
        <authorList>
            <person name="Tran Van P."/>
        </authorList>
    </citation>
    <scope>NUCLEOTIDE SEQUENCE</scope>
</reference>
<evidence type="ECO:0000256" key="1">
    <source>
        <dbReference type="SAM" id="MobiDB-lite"/>
    </source>
</evidence>
<feature type="region of interest" description="Disordered" evidence="1">
    <location>
        <begin position="289"/>
        <end position="323"/>
    </location>
</feature>
<dbReference type="AlphaFoldDB" id="A0A7R9AZU1"/>
<name>A0A7R9AZU1_TIMSH</name>
<proteinExistence type="predicted"/>
<evidence type="ECO:0000313" key="2">
    <source>
        <dbReference type="EMBL" id="CAD7263250.1"/>
    </source>
</evidence>
<organism evidence="2">
    <name type="scientific">Timema shepardi</name>
    <name type="common">Walking stick</name>
    <dbReference type="NCBI Taxonomy" id="629360"/>
    <lineage>
        <taxon>Eukaryota</taxon>
        <taxon>Metazoa</taxon>
        <taxon>Ecdysozoa</taxon>
        <taxon>Arthropoda</taxon>
        <taxon>Hexapoda</taxon>
        <taxon>Insecta</taxon>
        <taxon>Pterygota</taxon>
        <taxon>Neoptera</taxon>
        <taxon>Polyneoptera</taxon>
        <taxon>Phasmatodea</taxon>
        <taxon>Timematodea</taxon>
        <taxon>Timematoidea</taxon>
        <taxon>Timematidae</taxon>
        <taxon>Timema</taxon>
    </lineage>
</organism>
<protein>
    <submittedName>
        <fullName evidence="2">Uncharacterized protein</fullName>
    </submittedName>
</protein>